<dbReference type="Pfam" id="PF00027">
    <property type="entry name" value="cNMP_binding"/>
    <property type="match status" value="1"/>
</dbReference>
<sequence>MSESSISREVTTYLARHSQLTVSPVDYEILEKTARLVDLDERDVLLSHGEPCLYLPFVLQGSIKVTKSSENAREIVLYYIREEGSCILSALGILNGTAYPANALCENKARILLVPSAVVKDFVNRYEGWRNFIFQLYNSRFHQLLEFIDEILFTNLDTRLVRFLLSATGGDSSVRKTHQQIAEELGSSREVISRLLKDMEKADLLKLGRGNILVTNEQKLKKRYLM</sequence>
<dbReference type="InterPro" id="IPR036390">
    <property type="entry name" value="WH_DNA-bd_sf"/>
</dbReference>
<dbReference type="RefSeq" id="WP_184746929.1">
    <property type="nucleotide sequence ID" value="NZ_JACHGJ010000004.1"/>
</dbReference>
<dbReference type="GO" id="GO:0003677">
    <property type="term" value="F:DNA binding"/>
    <property type="evidence" value="ECO:0007669"/>
    <property type="project" value="UniProtKB-KW"/>
</dbReference>
<comment type="caution">
    <text evidence="5">The sequence shown here is derived from an EMBL/GenBank/DDBJ whole genome shotgun (WGS) entry which is preliminary data.</text>
</comment>
<keyword evidence="1" id="KW-0805">Transcription regulation</keyword>
<dbReference type="InterPro" id="IPR012318">
    <property type="entry name" value="HTH_CRP"/>
</dbReference>
<dbReference type="SMART" id="SM00419">
    <property type="entry name" value="HTH_CRP"/>
    <property type="match status" value="1"/>
</dbReference>
<dbReference type="PROSITE" id="PS51063">
    <property type="entry name" value="HTH_CRP_2"/>
    <property type="match status" value="1"/>
</dbReference>
<dbReference type="EMBL" id="JACHGJ010000004">
    <property type="protein sequence ID" value="MBB6480659.1"/>
    <property type="molecule type" value="Genomic_DNA"/>
</dbReference>
<dbReference type="SUPFAM" id="SSF51206">
    <property type="entry name" value="cAMP-binding domain-like"/>
    <property type="match status" value="1"/>
</dbReference>
<protein>
    <submittedName>
        <fullName evidence="5">CRP/FNR family transcriptional regulator</fullName>
    </submittedName>
</protein>
<dbReference type="InterPro" id="IPR018490">
    <property type="entry name" value="cNMP-bd_dom_sf"/>
</dbReference>
<dbReference type="GO" id="GO:0003700">
    <property type="term" value="F:DNA-binding transcription factor activity"/>
    <property type="evidence" value="ECO:0007669"/>
    <property type="project" value="TreeGrafter"/>
</dbReference>
<evidence type="ECO:0000256" key="1">
    <source>
        <dbReference type="ARBA" id="ARBA00023015"/>
    </source>
</evidence>
<evidence type="ECO:0000313" key="6">
    <source>
        <dbReference type="Proteomes" id="UP000587760"/>
    </source>
</evidence>
<name>A0A841RCR7_9SPIO</name>
<dbReference type="GO" id="GO:0005829">
    <property type="term" value="C:cytosol"/>
    <property type="evidence" value="ECO:0007669"/>
    <property type="project" value="TreeGrafter"/>
</dbReference>
<dbReference type="InterPro" id="IPR036388">
    <property type="entry name" value="WH-like_DNA-bd_sf"/>
</dbReference>
<dbReference type="Gene3D" id="2.60.120.10">
    <property type="entry name" value="Jelly Rolls"/>
    <property type="match status" value="1"/>
</dbReference>
<evidence type="ECO:0000313" key="5">
    <source>
        <dbReference type="EMBL" id="MBB6480659.1"/>
    </source>
</evidence>
<dbReference type="PANTHER" id="PTHR24567:SF74">
    <property type="entry name" value="HTH-TYPE TRANSCRIPTIONAL REGULATOR ARCR"/>
    <property type="match status" value="1"/>
</dbReference>
<dbReference type="CDD" id="cd00092">
    <property type="entry name" value="HTH_CRP"/>
    <property type="match status" value="1"/>
</dbReference>
<gene>
    <name evidence="5" type="ORF">HNR50_002332</name>
</gene>
<dbReference type="Gene3D" id="1.10.10.10">
    <property type="entry name" value="Winged helix-like DNA-binding domain superfamily/Winged helix DNA-binding domain"/>
    <property type="match status" value="1"/>
</dbReference>
<evidence type="ECO:0000259" key="4">
    <source>
        <dbReference type="PROSITE" id="PS51063"/>
    </source>
</evidence>
<keyword evidence="3" id="KW-0804">Transcription</keyword>
<reference evidence="5 6" key="1">
    <citation type="submission" date="2020-08" db="EMBL/GenBank/DDBJ databases">
        <title>Genomic Encyclopedia of Type Strains, Phase IV (KMG-IV): sequencing the most valuable type-strain genomes for metagenomic binning, comparative biology and taxonomic classification.</title>
        <authorList>
            <person name="Goeker M."/>
        </authorList>
    </citation>
    <scope>NUCLEOTIDE SEQUENCE [LARGE SCALE GENOMIC DNA]</scope>
    <source>
        <strain evidence="5 6">DSM 2461</strain>
    </source>
</reference>
<dbReference type="Proteomes" id="UP000587760">
    <property type="component" value="Unassembled WGS sequence"/>
</dbReference>
<accession>A0A841RCR7</accession>
<dbReference type="SUPFAM" id="SSF46785">
    <property type="entry name" value="Winged helix' DNA-binding domain"/>
    <property type="match status" value="1"/>
</dbReference>
<organism evidence="5 6">
    <name type="scientific">Spirochaeta isovalerica</name>
    <dbReference type="NCBI Taxonomy" id="150"/>
    <lineage>
        <taxon>Bacteria</taxon>
        <taxon>Pseudomonadati</taxon>
        <taxon>Spirochaetota</taxon>
        <taxon>Spirochaetia</taxon>
        <taxon>Spirochaetales</taxon>
        <taxon>Spirochaetaceae</taxon>
        <taxon>Spirochaeta</taxon>
    </lineage>
</organism>
<dbReference type="PANTHER" id="PTHR24567">
    <property type="entry name" value="CRP FAMILY TRANSCRIPTIONAL REGULATORY PROTEIN"/>
    <property type="match status" value="1"/>
</dbReference>
<keyword evidence="6" id="KW-1185">Reference proteome</keyword>
<feature type="domain" description="HTH crp-type" evidence="4">
    <location>
        <begin position="154"/>
        <end position="218"/>
    </location>
</feature>
<dbReference type="InterPro" id="IPR000595">
    <property type="entry name" value="cNMP-bd_dom"/>
</dbReference>
<proteinExistence type="predicted"/>
<dbReference type="AlphaFoldDB" id="A0A841RCR7"/>
<dbReference type="InterPro" id="IPR014710">
    <property type="entry name" value="RmlC-like_jellyroll"/>
</dbReference>
<evidence type="ECO:0000256" key="2">
    <source>
        <dbReference type="ARBA" id="ARBA00023125"/>
    </source>
</evidence>
<dbReference type="Pfam" id="PF13545">
    <property type="entry name" value="HTH_Crp_2"/>
    <property type="match status" value="1"/>
</dbReference>
<dbReference type="InterPro" id="IPR050397">
    <property type="entry name" value="Env_Response_Regulators"/>
</dbReference>
<keyword evidence="2" id="KW-0238">DNA-binding</keyword>
<evidence type="ECO:0000256" key="3">
    <source>
        <dbReference type="ARBA" id="ARBA00023163"/>
    </source>
</evidence>